<dbReference type="InterPro" id="IPR013813">
    <property type="entry name" value="Endoribo_LPSP/chorism_mut-like"/>
</dbReference>
<organism evidence="1 2">
    <name type="scientific">Triparma verrucosa</name>
    <dbReference type="NCBI Taxonomy" id="1606542"/>
    <lineage>
        <taxon>Eukaryota</taxon>
        <taxon>Sar</taxon>
        <taxon>Stramenopiles</taxon>
        <taxon>Ochrophyta</taxon>
        <taxon>Bolidophyceae</taxon>
        <taxon>Parmales</taxon>
        <taxon>Triparmaceae</taxon>
        <taxon>Triparma</taxon>
    </lineage>
</organism>
<evidence type="ECO:0000313" key="1">
    <source>
        <dbReference type="EMBL" id="GMI02913.1"/>
    </source>
</evidence>
<dbReference type="Proteomes" id="UP001165160">
    <property type="component" value="Unassembled WGS sequence"/>
</dbReference>
<dbReference type="InterPro" id="IPR035959">
    <property type="entry name" value="RutC-like_sf"/>
</dbReference>
<dbReference type="Gene3D" id="3.30.1330.40">
    <property type="entry name" value="RutC-like"/>
    <property type="match status" value="1"/>
</dbReference>
<dbReference type="PANTHER" id="PTHR43760">
    <property type="entry name" value="ENDORIBONUCLEASE-RELATED"/>
    <property type="match status" value="1"/>
</dbReference>
<protein>
    <submittedName>
        <fullName evidence="1">Uncharacterized protein</fullName>
    </submittedName>
</protein>
<dbReference type="SUPFAM" id="SSF55298">
    <property type="entry name" value="YjgF-like"/>
    <property type="match status" value="1"/>
</dbReference>
<proteinExistence type="predicted"/>
<dbReference type="CDD" id="cd02199">
    <property type="entry name" value="YjgF_YER057c_UK114_like_1"/>
    <property type="match status" value="1"/>
</dbReference>
<sequence length="154" mass="16499">MAKKGIVLPSYQDAVWSYVKAQRDGDKLYIGDHVGQELNKDGEMETVRGKVGEGPDAEVTPEHAEKLAAQAALRLLSTVSHYVDGDLDRVDQIIKVVGIVNGTPDFRGHGKVVNGASDMLVEVLGHRGKHARTCTGAGSLPAAVTVEMVVRIKD</sequence>
<keyword evidence="2" id="KW-1185">Reference proteome</keyword>
<evidence type="ECO:0000313" key="2">
    <source>
        <dbReference type="Proteomes" id="UP001165160"/>
    </source>
</evidence>
<reference evidence="2" key="1">
    <citation type="journal article" date="2023" name="Commun. Biol.">
        <title>Genome analysis of Parmales, the sister group of diatoms, reveals the evolutionary specialization of diatoms from phago-mixotrophs to photoautotrophs.</title>
        <authorList>
            <person name="Ban H."/>
            <person name="Sato S."/>
            <person name="Yoshikawa S."/>
            <person name="Yamada K."/>
            <person name="Nakamura Y."/>
            <person name="Ichinomiya M."/>
            <person name="Sato N."/>
            <person name="Blanc-Mathieu R."/>
            <person name="Endo H."/>
            <person name="Kuwata A."/>
            <person name="Ogata H."/>
        </authorList>
    </citation>
    <scope>NUCLEOTIDE SEQUENCE [LARGE SCALE GENOMIC DNA]</scope>
    <source>
        <strain evidence="2">NIES 3699</strain>
    </source>
</reference>
<dbReference type="EMBL" id="BRXX01000291">
    <property type="protein sequence ID" value="GMI02913.1"/>
    <property type="molecule type" value="Genomic_DNA"/>
</dbReference>
<accession>A0A9W7C659</accession>
<comment type="caution">
    <text evidence="1">The sequence shown here is derived from an EMBL/GenBank/DDBJ whole genome shotgun (WGS) entry which is preliminary data.</text>
</comment>
<dbReference type="AlphaFoldDB" id="A0A9W7C659"/>
<gene>
    <name evidence="1" type="ORF">TrVE_jg11454</name>
</gene>
<name>A0A9W7C659_9STRA</name>
<dbReference type="PANTHER" id="PTHR43760:SF1">
    <property type="entry name" value="ENDORIBONUCLEASE L-PSP_CHORISMATE MUTASE-LIKE DOMAIN-CONTAINING PROTEIN"/>
    <property type="match status" value="1"/>
</dbReference>